<evidence type="ECO:0000256" key="8">
    <source>
        <dbReference type="RuleBase" id="RU364100"/>
    </source>
</evidence>
<dbReference type="EMBL" id="REGR01000014">
    <property type="protein sequence ID" value="RXZ42650.1"/>
    <property type="molecule type" value="Genomic_DNA"/>
</dbReference>
<evidence type="ECO:0000256" key="3">
    <source>
        <dbReference type="ARBA" id="ARBA00022763"/>
    </source>
</evidence>
<accession>A0ABY0FAH1</accession>
<dbReference type="Pfam" id="PF02586">
    <property type="entry name" value="SRAP"/>
    <property type="match status" value="1"/>
</dbReference>
<proteinExistence type="inferred from homology"/>
<keyword evidence="6" id="KW-0238">DNA-binding</keyword>
<comment type="caution">
    <text evidence="9">The sequence shown here is derived from an EMBL/GenBank/DDBJ whole genome shotgun (WGS) entry which is preliminary data.</text>
</comment>
<evidence type="ECO:0000313" key="10">
    <source>
        <dbReference type="Proteomes" id="UP000290682"/>
    </source>
</evidence>
<dbReference type="InterPro" id="IPR003738">
    <property type="entry name" value="SRAP"/>
</dbReference>
<reference evidence="9 10" key="1">
    <citation type="submission" date="2018-10" db="EMBL/GenBank/DDBJ databases">
        <title>Draft genome of Fastidiocella sp. strain 375T, a bacterium isolated from a karstic cave dripping water.</title>
        <authorList>
            <person name="Coelho C."/>
            <person name="Verissimo A."/>
            <person name="Tiago I."/>
        </authorList>
    </citation>
    <scope>NUCLEOTIDE SEQUENCE [LARGE SCALE GENOMIC DNA]</scope>
    <source>
        <strain evidence="9 10">CAVE-375</strain>
    </source>
</reference>
<keyword evidence="3" id="KW-0227">DNA damage</keyword>
<keyword evidence="7" id="KW-0456">Lyase</keyword>
<dbReference type="PANTHER" id="PTHR13604">
    <property type="entry name" value="DC12-RELATED"/>
    <property type="match status" value="1"/>
</dbReference>
<organism evidence="9 10">
    <name type="scientific">Crenobacter cavernae</name>
    <dbReference type="NCBI Taxonomy" id="2290923"/>
    <lineage>
        <taxon>Bacteria</taxon>
        <taxon>Pseudomonadati</taxon>
        <taxon>Pseudomonadota</taxon>
        <taxon>Betaproteobacteria</taxon>
        <taxon>Neisseriales</taxon>
        <taxon>Neisseriaceae</taxon>
        <taxon>Crenobacter</taxon>
    </lineage>
</organism>
<evidence type="ECO:0000313" key="9">
    <source>
        <dbReference type="EMBL" id="RXZ42650.1"/>
    </source>
</evidence>
<keyword evidence="4 8" id="KW-0378">Hydrolase</keyword>
<name>A0ABY0FAH1_9NEIS</name>
<dbReference type="Gene3D" id="3.90.1680.10">
    <property type="entry name" value="SOS response associated peptidase-like"/>
    <property type="match status" value="1"/>
</dbReference>
<dbReference type="InterPro" id="IPR036590">
    <property type="entry name" value="SRAP-like"/>
</dbReference>
<evidence type="ECO:0000256" key="2">
    <source>
        <dbReference type="ARBA" id="ARBA00022670"/>
    </source>
</evidence>
<gene>
    <name evidence="9" type="ORF">EBB06_12200</name>
</gene>
<evidence type="ECO:0000256" key="6">
    <source>
        <dbReference type="ARBA" id="ARBA00023125"/>
    </source>
</evidence>
<evidence type="ECO:0000256" key="1">
    <source>
        <dbReference type="ARBA" id="ARBA00008136"/>
    </source>
</evidence>
<evidence type="ECO:0000256" key="7">
    <source>
        <dbReference type="ARBA" id="ARBA00023239"/>
    </source>
</evidence>
<sequence>MCGRFAIYSRFTKLGYQLDLDLDLPPRYNVAPSQSIPIIRSAEAGGYEVVDAHWGLIPFWAKDRKIGYSTINARAETVAEKPAFRAAFKQRRCLIPASGLYEWQDTGGARKQPWFITDAAGDGLAFAGLWERWTDPATGELLDSCSIIVGAANDLVRPIHDRLACILPPEHYRDWLALDAPPPLLHSLLEPCPSEWLRAWPVSPAVGNVRNAGPDLVAPLSGA</sequence>
<keyword evidence="2 8" id="KW-0645">Protease</keyword>
<evidence type="ECO:0000256" key="5">
    <source>
        <dbReference type="ARBA" id="ARBA00023124"/>
    </source>
</evidence>
<dbReference type="PANTHER" id="PTHR13604:SF0">
    <property type="entry name" value="ABASIC SITE PROCESSING PROTEIN HMCES"/>
    <property type="match status" value="1"/>
</dbReference>
<dbReference type="RefSeq" id="WP_129213439.1">
    <property type="nucleotide sequence ID" value="NZ_REGR01000014.1"/>
</dbReference>
<protein>
    <recommendedName>
        <fullName evidence="8">Abasic site processing protein</fullName>
        <ecNumber evidence="8">3.4.-.-</ecNumber>
    </recommendedName>
</protein>
<evidence type="ECO:0000256" key="4">
    <source>
        <dbReference type="ARBA" id="ARBA00022801"/>
    </source>
</evidence>
<keyword evidence="10" id="KW-1185">Reference proteome</keyword>
<comment type="similarity">
    <text evidence="1 8">Belongs to the SOS response-associated peptidase family.</text>
</comment>
<keyword evidence="5" id="KW-0190">Covalent protein-DNA linkage</keyword>
<dbReference type="EC" id="3.4.-.-" evidence="8"/>
<dbReference type="Proteomes" id="UP000290682">
    <property type="component" value="Unassembled WGS sequence"/>
</dbReference>
<dbReference type="SUPFAM" id="SSF143081">
    <property type="entry name" value="BB1717-like"/>
    <property type="match status" value="1"/>
</dbReference>